<feature type="domain" description="SCAN box" evidence="4">
    <location>
        <begin position="107"/>
        <end position="178"/>
    </location>
</feature>
<dbReference type="AlphaFoldDB" id="H3A6K6"/>
<dbReference type="STRING" id="7897.ENSLACP00000005277"/>
<sequence length="357" mass="39986">QAEMQDMIQRLATPEREGAATCPIQACHVLQKMTPEDDVEAYLLAFERCAEREAWPRAQWAGIMAPFLVEDAQRAYFDLEPEAALDYTQLKTEILARARVTLTVWAQQFYSWRFQEDRAPRLQMFNLIHLAGRWPQLETNSPAQIVKMLVIDHFLPTIRKWVGQGNPSNAQKLIALVERQLTVKDLVKTPSSATSRGGTEEQLQTAKGLSGAGEGWSKGSRGNGDLKKPEKGYWCYRCNELGHSAIQCPNEVEPMQCGMGEQYQRGGDSSIYETHKGDDGKEIMALTDMGSTVTLVSGSLVKPSKLEHTWKTGITCVHGDVNYYPTARLQVEIQNRSFNILVGVVPKLPHPVILGRD</sequence>
<feature type="region of interest" description="Disordered" evidence="2">
    <location>
        <begin position="189"/>
        <end position="225"/>
    </location>
</feature>
<keyword evidence="6" id="KW-1185">Reference proteome</keyword>
<feature type="compositionally biased region" description="Polar residues" evidence="2">
    <location>
        <begin position="189"/>
        <end position="207"/>
    </location>
</feature>
<evidence type="ECO:0000259" key="4">
    <source>
        <dbReference type="PROSITE" id="PS50804"/>
    </source>
</evidence>
<dbReference type="PROSITE" id="PS50158">
    <property type="entry name" value="ZF_CCHC"/>
    <property type="match status" value="1"/>
</dbReference>
<dbReference type="InterPro" id="IPR036875">
    <property type="entry name" value="Znf_CCHC_sf"/>
</dbReference>
<dbReference type="InParanoid" id="H3A6K6"/>
<dbReference type="InterPro" id="IPR003309">
    <property type="entry name" value="SCAN_dom"/>
</dbReference>
<dbReference type="InterPro" id="IPR038269">
    <property type="entry name" value="SCAN_sf"/>
</dbReference>
<dbReference type="Pfam" id="PF00098">
    <property type="entry name" value="zf-CCHC"/>
    <property type="match status" value="1"/>
</dbReference>
<proteinExistence type="predicted"/>
<dbReference type="Ensembl" id="ENSLACT00000005324.1">
    <property type="protein sequence ID" value="ENSLACP00000005277.1"/>
    <property type="gene ID" value="ENSLACG00000004689.1"/>
</dbReference>
<keyword evidence="1" id="KW-0479">Metal-binding</keyword>
<reference evidence="6" key="1">
    <citation type="submission" date="2011-08" db="EMBL/GenBank/DDBJ databases">
        <title>The draft genome of Latimeria chalumnae.</title>
        <authorList>
            <person name="Di Palma F."/>
            <person name="Alfoldi J."/>
            <person name="Johnson J."/>
            <person name="Berlin A."/>
            <person name="Gnerre S."/>
            <person name="Jaffe D."/>
            <person name="MacCallum I."/>
            <person name="Young S."/>
            <person name="Walker B.J."/>
            <person name="Lander E."/>
            <person name="Lindblad-Toh K."/>
        </authorList>
    </citation>
    <scope>NUCLEOTIDE SEQUENCE [LARGE SCALE GENOMIC DNA]</scope>
    <source>
        <strain evidence="6">Wild caught</strain>
    </source>
</reference>
<dbReference type="EMBL" id="AFYH01244096">
    <property type="status" value="NOT_ANNOTATED_CDS"/>
    <property type="molecule type" value="Genomic_DNA"/>
</dbReference>
<dbReference type="GO" id="GO:0003676">
    <property type="term" value="F:nucleic acid binding"/>
    <property type="evidence" value="ECO:0007669"/>
    <property type="project" value="InterPro"/>
</dbReference>
<keyword evidence="1" id="KW-0862">Zinc</keyword>
<dbReference type="HOGENOM" id="CLU_066570_0_0_1"/>
<dbReference type="InterPro" id="IPR021109">
    <property type="entry name" value="Peptidase_aspartic_dom_sf"/>
</dbReference>
<dbReference type="Pfam" id="PF02023">
    <property type="entry name" value="SCAN"/>
    <property type="match status" value="1"/>
</dbReference>
<dbReference type="CDD" id="cd00303">
    <property type="entry name" value="retropepsin_like"/>
    <property type="match status" value="1"/>
</dbReference>
<dbReference type="SUPFAM" id="SSF47353">
    <property type="entry name" value="Retrovirus capsid dimerization domain-like"/>
    <property type="match status" value="1"/>
</dbReference>
<dbReference type="InterPro" id="IPR001878">
    <property type="entry name" value="Znf_CCHC"/>
</dbReference>
<dbReference type="Gene3D" id="1.10.4020.10">
    <property type="entry name" value="DNA breaking-rejoining enzymes"/>
    <property type="match status" value="1"/>
</dbReference>
<dbReference type="GO" id="GO:0008270">
    <property type="term" value="F:zinc ion binding"/>
    <property type="evidence" value="ECO:0007669"/>
    <property type="project" value="UniProtKB-KW"/>
</dbReference>
<dbReference type="GeneTree" id="ENSGT00940000159113"/>
<dbReference type="SUPFAM" id="SSF57756">
    <property type="entry name" value="Retrovirus zinc finger-like domains"/>
    <property type="match status" value="1"/>
</dbReference>
<dbReference type="Proteomes" id="UP000008672">
    <property type="component" value="Unassembled WGS sequence"/>
</dbReference>
<organism evidence="5 6">
    <name type="scientific">Latimeria chalumnae</name>
    <name type="common">Coelacanth</name>
    <dbReference type="NCBI Taxonomy" id="7897"/>
    <lineage>
        <taxon>Eukaryota</taxon>
        <taxon>Metazoa</taxon>
        <taxon>Chordata</taxon>
        <taxon>Craniata</taxon>
        <taxon>Vertebrata</taxon>
        <taxon>Euteleostomi</taxon>
        <taxon>Coelacanthiformes</taxon>
        <taxon>Coelacanthidae</taxon>
        <taxon>Latimeria</taxon>
    </lineage>
</organism>
<evidence type="ECO:0000256" key="2">
    <source>
        <dbReference type="SAM" id="MobiDB-lite"/>
    </source>
</evidence>
<name>H3A6K6_LATCH</name>
<dbReference type="PANTHER" id="PTHR46888:SF15">
    <property type="entry name" value="ZINC FINGER AND SCAN DOMAIN-CONTAINING PROTEIN 12-LIKE"/>
    <property type="match status" value="1"/>
</dbReference>
<reference evidence="5" key="3">
    <citation type="submission" date="2025-09" db="UniProtKB">
        <authorList>
            <consortium name="Ensembl"/>
        </authorList>
    </citation>
    <scope>IDENTIFICATION</scope>
</reference>
<dbReference type="PANTHER" id="PTHR46888">
    <property type="entry name" value="ZINC KNUCKLE DOMAINCONTAINING PROTEIN-RELATED"/>
    <property type="match status" value="1"/>
</dbReference>
<dbReference type="SUPFAM" id="SSF50630">
    <property type="entry name" value="Acid proteases"/>
    <property type="match status" value="1"/>
</dbReference>
<evidence type="ECO:0008006" key="7">
    <source>
        <dbReference type="Google" id="ProtNLM"/>
    </source>
</evidence>
<dbReference type="PROSITE" id="PS50804">
    <property type="entry name" value="SCAN_BOX"/>
    <property type="match status" value="1"/>
</dbReference>
<accession>H3A6K6</accession>
<reference evidence="5" key="2">
    <citation type="submission" date="2025-08" db="UniProtKB">
        <authorList>
            <consortium name="Ensembl"/>
        </authorList>
    </citation>
    <scope>IDENTIFICATION</scope>
</reference>
<keyword evidence="1" id="KW-0863">Zinc-finger</keyword>
<evidence type="ECO:0000313" key="5">
    <source>
        <dbReference type="Ensembl" id="ENSLACP00000005277.1"/>
    </source>
</evidence>
<feature type="domain" description="CCHC-type" evidence="3">
    <location>
        <begin position="235"/>
        <end position="250"/>
    </location>
</feature>
<evidence type="ECO:0000256" key="1">
    <source>
        <dbReference type="PROSITE-ProRule" id="PRU00047"/>
    </source>
</evidence>
<evidence type="ECO:0000259" key="3">
    <source>
        <dbReference type="PROSITE" id="PS50158"/>
    </source>
</evidence>
<protein>
    <recommendedName>
        <fullName evidence="7">CCHC-type domain-containing protein</fullName>
    </recommendedName>
</protein>
<dbReference type="Gene3D" id="2.40.70.10">
    <property type="entry name" value="Acid Proteases"/>
    <property type="match status" value="1"/>
</dbReference>
<evidence type="ECO:0000313" key="6">
    <source>
        <dbReference type="Proteomes" id="UP000008672"/>
    </source>
</evidence>
<dbReference type="SMART" id="SM00431">
    <property type="entry name" value="SCAN"/>
    <property type="match status" value="1"/>
</dbReference>
<dbReference type="FunCoup" id="H3A6K6">
    <property type="interactions" value="4312"/>
</dbReference>
<dbReference type="OMA" id="IYETHKG"/>